<dbReference type="Proteomes" id="UP001500822">
    <property type="component" value="Unassembled WGS sequence"/>
</dbReference>
<keyword evidence="2" id="KW-1185">Reference proteome</keyword>
<reference evidence="2" key="1">
    <citation type="journal article" date="2019" name="Int. J. Syst. Evol. Microbiol.">
        <title>The Global Catalogue of Microorganisms (GCM) 10K type strain sequencing project: providing services to taxonomists for standard genome sequencing and annotation.</title>
        <authorList>
            <consortium name="The Broad Institute Genomics Platform"/>
            <consortium name="The Broad Institute Genome Sequencing Center for Infectious Disease"/>
            <person name="Wu L."/>
            <person name="Ma J."/>
        </authorList>
    </citation>
    <scope>NUCLEOTIDE SEQUENCE [LARGE SCALE GENOMIC DNA]</scope>
    <source>
        <strain evidence="2">JCM 18077</strain>
    </source>
</reference>
<dbReference type="EMBL" id="BAABIE010000035">
    <property type="protein sequence ID" value="GAA4759465.1"/>
    <property type="molecule type" value="Genomic_DNA"/>
</dbReference>
<sequence>MVEVAEALRDAAEVFEASVDGFDWPVGDADVEVGEDVGAPGLTFITDSDILDFACCDLRV</sequence>
<evidence type="ECO:0000313" key="2">
    <source>
        <dbReference type="Proteomes" id="UP001500822"/>
    </source>
</evidence>
<proteinExistence type="predicted"/>
<accession>A0ABP8ZLN0</accession>
<organism evidence="1 2">
    <name type="scientific">Gordonia alkaliphila</name>
    <dbReference type="NCBI Taxonomy" id="1053547"/>
    <lineage>
        <taxon>Bacteria</taxon>
        <taxon>Bacillati</taxon>
        <taxon>Actinomycetota</taxon>
        <taxon>Actinomycetes</taxon>
        <taxon>Mycobacteriales</taxon>
        <taxon>Gordoniaceae</taxon>
        <taxon>Gordonia</taxon>
    </lineage>
</organism>
<protein>
    <submittedName>
        <fullName evidence="1">Uncharacterized protein</fullName>
    </submittedName>
</protein>
<evidence type="ECO:0000313" key="1">
    <source>
        <dbReference type="EMBL" id="GAA4759465.1"/>
    </source>
</evidence>
<name>A0ABP8ZLN0_9ACTN</name>
<comment type="caution">
    <text evidence="1">The sequence shown here is derived from an EMBL/GenBank/DDBJ whole genome shotgun (WGS) entry which is preliminary data.</text>
</comment>
<gene>
    <name evidence="1" type="ORF">GCM10023217_34790</name>
</gene>